<keyword evidence="3" id="KW-1185">Reference proteome</keyword>
<reference evidence="3" key="1">
    <citation type="journal article" date="2017" name="Front. Plant Sci.">
        <title>Climate Clever Clovers: New Paradigm to Reduce the Environmental Footprint of Ruminants by Breeding Low Methanogenic Forages Utilizing Haplotype Variation.</title>
        <authorList>
            <person name="Kaur P."/>
            <person name="Appels R."/>
            <person name="Bayer P.E."/>
            <person name="Keeble-Gagnere G."/>
            <person name="Wang J."/>
            <person name="Hirakawa H."/>
            <person name="Shirasawa K."/>
            <person name="Vercoe P."/>
            <person name="Stefanova K."/>
            <person name="Durmic Z."/>
            <person name="Nichols P."/>
            <person name="Revell C."/>
            <person name="Isobe S.N."/>
            <person name="Edwards D."/>
            <person name="Erskine W."/>
        </authorList>
    </citation>
    <scope>NUCLEOTIDE SEQUENCE [LARGE SCALE GENOMIC DNA]</scope>
    <source>
        <strain evidence="3">cv. Daliak</strain>
    </source>
</reference>
<dbReference type="OrthoDB" id="1031194at2759"/>
<organism evidence="2 3">
    <name type="scientific">Trifolium subterraneum</name>
    <name type="common">Subterranean clover</name>
    <dbReference type="NCBI Taxonomy" id="3900"/>
    <lineage>
        <taxon>Eukaryota</taxon>
        <taxon>Viridiplantae</taxon>
        <taxon>Streptophyta</taxon>
        <taxon>Embryophyta</taxon>
        <taxon>Tracheophyta</taxon>
        <taxon>Spermatophyta</taxon>
        <taxon>Magnoliopsida</taxon>
        <taxon>eudicotyledons</taxon>
        <taxon>Gunneridae</taxon>
        <taxon>Pentapetalae</taxon>
        <taxon>rosids</taxon>
        <taxon>fabids</taxon>
        <taxon>Fabales</taxon>
        <taxon>Fabaceae</taxon>
        <taxon>Papilionoideae</taxon>
        <taxon>50 kb inversion clade</taxon>
        <taxon>NPAAA clade</taxon>
        <taxon>Hologalegina</taxon>
        <taxon>IRL clade</taxon>
        <taxon>Trifolieae</taxon>
        <taxon>Trifolium</taxon>
    </lineage>
</organism>
<protein>
    <submittedName>
        <fullName evidence="2">Uncharacterized protein</fullName>
    </submittedName>
</protein>
<proteinExistence type="predicted"/>
<dbReference type="EMBL" id="DF973381">
    <property type="protein sequence ID" value="GAU28815.1"/>
    <property type="molecule type" value="Genomic_DNA"/>
</dbReference>
<feature type="compositionally biased region" description="Polar residues" evidence="1">
    <location>
        <begin position="1"/>
        <end position="11"/>
    </location>
</feature>
<evidence type="ECO:0000313" key="2">
    <source>
        <dbReference type="EMBL" id="GAU28815.1"/>
    </source>
</evidence>
<gene>
    <name evidence="2" type="ORF">TSUD_21520</name>
</gene>
<sequence>MTEETVSSNQQHNEDPHHEPVEEVDFDSCPNEYIFDEEKKVEKPLSVETRIKFERPEPNGEFIMSQLDGNPEKAVKVGTNLPYQIQESLIRCLKVNADVFATTMEDMPRTDPEVVATTHKILDYPIHVGIEFLVTSGQI</sequence>
<feature type="compositionally biased region" description="Basic and acidic residues" evidence="1">
    <location>
        <begin position="12"/>
        <end position="21"/>
    </location>
</feature>
<dbReference type="Proteomes" id="UP000242715">
    <property type="component" value="Unassembled WGS sequence"/>
</dbReference>
<feature type="region of interest" description="Disordered" evidence="1">
    <location>
        <begin position="1"/>
        <end position="26"/>
    </location>
</feature>
<evidence type="ECO:0000256" key="1">
    <source>
        <dbReference type="SAM" id="MobiDB-lite"/>
    </source>
</evidence>
<accession>A0A2Z6MYK6</accession>
<name>A0A2Z6MYK6_TRISU</name>
<dbReference type="AlphaFoldDB" id="A0A2Z6MYK6"/>
<evidence type="ECO:0000313" key="3">
    <source>
        <dbReference type="Proteomes" id="UP000242715"/>
    </source>
</evidence>